<proteinExistence type="predicted"/>
<dbReference type="AlphaFoldDB" id="A0A1Y5FD56"/>
<dbReference type="EMBL" id="MAAO01000006">
    <property type="protein sequence ID" value="OUR96780.1"/>
    <property type="molecule type" value="Genomic_DNA"/>
</dbReference>
<gene>
    <name evidence="2" type="ORF">A9Q84_10590</name>
</gene>
<evidence type="ECO:0000313" key="3">
    <source>
        <dbReference type="Proteomes" id="UP000196531"/>
    </source>
</evidence>
<comment type="caution">
    <text evidence="2">The sequence shown here is derived from an EMBL/GenBank/DDBJ whole genome shotgun (WGS) entry which is preliminary data.</text>
</comment>
<sequence>MKSFRNWFILICTIVGVGLLINYYQNVLKPGHVREYHKNQNEMNRSRTFFVDNAPKELVKKSAINTLSNQETANYDKDDFQRLTSKLSTLERALKGRDKYCLKNLNEVLPDDRYIDVNDQIYQEALMVVDMVSGVLDDSMLRPEADGAYQVMYEIIESNYPVDPLIMFNRIERLDICRDPKALNFIDTVFEAYRAKKWPENIKKSLLGEVFSAMKETVSKNHSVENLLYFNNLLLIIIDNGALPNHFSDELEDLGRRINENHNFFKEKFGPRQTRESNMTNLSDYLRRSEELSNELSQSLSDIEATVESN</sequence>
<keyword evidence="1" id="KW-0472">Membrane</keyword>
<dbReference type="Proteomes" id="UP000196531">
    <property type="component" value="Unassembled WGS sequence"/>
</dbReference>
<reference evidence="3" key="1">
    <citation type="journal article" date="2017" name="Proc. Natl. Acad. Sci. U.S.A.">
        <title>Simulation of Deepwater Horizon oil plume reveals substrate specialization within a complex community of hydrocarbon-degraders.</title>
        <authorList>
            <person name="Hu P."/>
            <person name="Dubinsky E.A."/>
            <person name="Probst A.J."/>
            <person name="Wang J."/>
            <person name="Sieber C.M.K."/>
            <person name="Tom L.M."/>
            <person name="Gardinali P."/>
            <person name="Banfield J.F."/>
            <person name="Atlas R.M."/>
            <person name="Andersen G.L."/>
        </authorList>
    </citation>
    <scope>NUCLEOTIDE SEQUENCE [LARGE SCALE GENOMIC DNA]</scope>
</reference>
<organism evidence="2 3">
    <name type="scientific">Halobacteriovorax marinus</name>
    <dbReference type="NCBI Taxonomy" id="97084"/>
    <lineage>
        <taxon>Bacteria</taxon>
        <taxon>Pseudomonadati</taxon>
        <taxon>Bdellovibrionota</taxon>
        <taxon>Bacteriovoracia</taxon>
        <taxon>Bacteriovoracales</taxon>
        <taxon>Halobacteriovoraceae</taxon>
        <taxon>Halobacteriovorax</taxon>
    </lineage>
</organism>
<feature type="transmembrane region" description="Helical" evidence="1">
    <location>
        <begin position="7"/>
        <end position="24"/>
    </location>
</feature>
<keyword evidence="1" id="KW-1133">Transmembrane helix</keyword>
<evidence type="ECO:0000256" key="1">
    <source>
        <dbReference type="SAM" id="Phobius"/>
    </source>
</evidence>
<name>A0A1Y5FD56_9BACT</name>
<accession>A0A1Y5FD56</accession>
<evidence type="ECO:0000313" key="2">
    <source>
        <dbReference type="EMBL" id="OUR96780.1"/>
    </source>
</evidence>
<protein>
    <submittedName>
        <fullName evidence="2">Uncharacterized protein</fullName>
    </submittedName>
</protein>
<keyword evidence="1" id="KW-0812">Transmembrane</keyword>